<evidence type="ECO:0000313" key="2">
    <source>
        <dbReference type="EMBL" id="MEK8128610.1"/>
    </source>
</evidence>
<dbReference type="InterPro" id="IPR007404">
    <property type="entry name" value="YdjM-like"/>
</dbReference>
<protein>
    <submittedName>
        <fullName evidence="2">Metal-dependent hydrolase</fullName>
    </submittedName>
</protein>
<name>A0ABU9DKK5_9BACL</name>
<dbReference type="EMBL" id="JBBPCC010000006">
    <property type="protein sequence ID" value="MEK8128610.1"/>
    <property type="molecule type" value="Genomic_DNA"/>
</dbReference>
<evidence type="ECO:0000256" key="1">
    <source>
        <dbReference type="SAM" id="Phobius"/>
    </source>
</evidence>
<keyword evidence="2" id="KW-0378">Hydrolase</keyword>
<dbReference type="RefSeq" id="WP_341415688.1">
    <property type="nucleotide sequence ID" value="NZ_JBBPCC010000006.1"/>
</dbReference>
<feature type="transmembrane region" description="Helical" evidence="1">
    <location>
        <begin position="162"/>
        <end position="180"/>
    </location>
</feature>
<dbReference type="InterPro" id="IPR053170">
    <property type="entry name" value="Transcription_regulator"/>
</dbReference>
<keyword evidence="1" id="KW-1133">Transmembrane helix</keyword>
<sequence>MDTGSHLLFGATLAGLSMLHPDVAAGSPALFHAILTAALVGSHAPDLDTVTRLRGYSTYLNLHRGVTHSLPALLIWPFVVGLPIAWMFGVWEQMGWVLATAGAAVCLHVLLDWLNAYGVQCFRPFSRKWQHLDVLSLFEPFLFLIHAAGLVGWLLYGGNPGQVMLLVYGISSVYVAIRIWQHARVLGLVRRELDLTEGCQAIPGWNWLRWQFVAETGECFYTGYVTGSRLHIQNVYSKKPSDPLVEASKAADGVRAFLQFAQQIHVSCAEEHEGYVVRWRDVRFWHGNRLPFGVDVLLNRELQVTGYSLGWKKKAWHPPFV</sequence>
<organism evidence="2 3">
    <name type="scientific">Paenibacillus filicis</name>
    <dbReference type="NCBI Taxonomy" id="669464"/>
    <lineage>
        <taxon>Bacteria</taxon>
        <taxon>Bacillati</taxon>
        <taxon>Bacillota</taxon>
        <taxon>Bacilli</taxon>
        <taxon>Bacillales</taxon>
        <taxon>Paenibacillaceae</taxon>
        <taxon>Paenibacillus</taxon>
    </lineage>
</organism>
<accession>A0ABU9DKK5</accession>
<dbReference type="PANTHER" id="PTHR40031:SF1">
    <property type="entry name" value="MEMBRANE-BOUND METAL-DEPENDENT HYDROLASE"/>
    <property type="match status" value="1"/>
</dbReference>
<proteinExistence type="predicted"/>
<keyword evidence="3" id="KW-1185">Reference proteome</keyword>
<dbReference type="Proteomes" id="UP001469365">
    <property type="component" value="Unassembled WGS sequence"/>
</dbReference>
<feature type="transmembrane region" description="Helical" evidence="1">
    <location>
        <begin position="29"/>
        <end position="47"/>
    </location>
</feature>
<dbReference type="PANTHER" id="PTHR40031">
    <property type="entry name" value="HYPOTHETICAL MEMBRANE SPANNING PROTEIN"/>
    <property type="match status" value="1"/>
</dbReference>
<evidence type="ECO:0000313" key="3">
    <source>
        <dbReference type="Proteomes" id="UP001469365"/>
    </source>
</evidence>
<gene>
    <name evidence="2" type="ORF">WMW72_11905</name>
</gene>
<feature type="transmembrane region" description="Helical" evidence="1">
    <location>
        <begin position="134"/>
        <end position="156"/>
    </location>
</feature>
<dbReference type="Pfam" id="PF04307">
    <property type="entry name" value="YdjM"/>
    <property type="match status" value="1"/>
</dbReference>
<keyword evidence="1" id="KW-0472">Membrane</keyword>
<feature type="transmembrane region" description="Helical" evidence="1">
    <location>
        <begin position="94"/>
        <end position="114"/>
    </location>
</feature>
<dbReference type="GO" id="GO:0016787">
    <property type="term" value="F:hydrolase activity"/>
    <property type="evidence" value="ECO:0007669"/>
    <property type="project" value="UniProtKB-KW"/>
</dbReference>
<comment type="caution">
    <text evidence="2">The sequence shown here is derived from an EMBL/GenBank/DDBJ whole genome shotgun (WGS) entry which is preliminary data.</text>
</comment>
<reference evidence="2 3" key="1">
    <citation type="submission" date="2024-04" db="EMBL/GenBank/DDBJ databases">
        <title>draft genome sequnece of Paenibacillus filicis.</title>
        <authorList>
            <person name="Kim D.-U."/>
        </authorList>
    </citation>
    <scope>NUCLEOTIDE SEQUENCE [LARGE SCALE GENOMIC DNA]</scope>
    <source>
        <strain evidence="2 3">KACC14197</strain>
    </source>
</reference>
<keyword evidence="1" id="KW-0812">Transmembrane</keyword>
<feature type="transmembrane region" description="Helical" evidence="1">
    <location>
        <begin position="68"/>
        <end position="88"/>
    </location>
</feature>